<proteinExistence type="predicted"/>
<dbReference type="EMBL" id="CM029041">
    <property type="protein sequence ID" value="KAG2626268.1"/>
    <property type="molecule type" value="Genomic_DNA"/>
</dbReference>
<comment type="caution">
    <text evidence="1">The sequence shown here is derived from an EMBL/GenBank/DDBJ whole genome shotgun (WGS) entry which is preliminary data.</text>
</comment>
<sequence length="67" mass="7618">MWLTTAVLVYDIAVEAYCPQRVMRQFGQRQEFPVPTALERVVKKWHAVLSHLAHHDGVVGGRMGACR</sequence>
<reference evidence="1" key="1">
    <citation type="submission" date="2020-05" db="EMBL/GenBank/DDBJ databases">
        <title>WGS assembly of Panicum virgatum.</title>
        <authorList>
            <person name="Lovell J.T."/>
            <person name="Jenkins J."/>
            <person name="Shu S."/>
            <person name="Juenger T.E."/>
            <person name="Schmutz J."/>
        </authorList>
    </citation>
    <scope>NUCLEOTIDE SEQUENCE</scope>
    <source>
        <strain evidence="1">AP13</strain>
    </source>
</reference>
<name>A0A8T0UVU9_PANVG</name>
<protein>
    <submittedName>
        <fullName evidence="1">Uncharacterized protein</fullName>
    </submittedName>
</protein>
<dbReference type="AlphaFoldDB" id="A0A8T0UVU9"/>
<dbReference type="Proteomes" id="UP000823388">
    <property type="component" value="Chromosome 3K"/>
</dbReference>
<evidence type="ECO:0000313" key="1">
    <source>
        <dbReference type="EMBL" id="KAG2626268.1"/>
    </source>
</evidence>
<accession>A0A8T0UVU9</accession>
<gene>
    <name evidence="1" type="ORF">PVAP13_3KG317081</name>
</gene>
<evidence type="ECO:0000313" key="2">
    <source>
        <dbReference type="Proteomes" id="UP000823388"/>
    </source>
</evidence>
<keyword evidence="2" id="KW-1185">Reference proteome</keyword>
<organism evidence="1 2">
    <name type="scientific">Panicum virgatum</name>
    <name type="common">Blackwell switchgrass</name>
    <dbReference type="NCBI Taxonomy" id="38727"/>
    <lineage>
        <taxon>Eukaryota</taxon>
        <taxon>Viridiplantae</taxon>
        <taxon>Streptophyta</taxon>
        <taxon>Embryophyta</taxon>
        <taxon>Tracheophyta</taxon>
        <taxon>Spermatophyta</taxon>
        <taxon>Magnoliopsida</taxon>
        <taxon>Liliopsida</taxon>
        <taxon>Poales</taxon>
        <taxon>Poaceae</taxon>
        <taxon>PACMAD clade</taxon>
        <taxon>Panicoideae</taxon>
        <taxon>Panicodae</taxon>
        <taxon>Paniceae</taxon>
        <taxon>Panicinae</taxon>
        <taxon>Panicum</taxon>
        <taxon>Panicum sect. Hiantes</taxon>
    </lineage>
</organism>